<evidence type="ECO:0000313" key="1">
    <source>
        <dbReference type="EMBL" id="CAL1362457.1"/>
    </source>
</evidence>
<keyword evidence="2" id="KW-1185">Reference proteome</keyword>
<proteinExistence type="predicted"/>
<reference evidence="1 2" key="1">
    <citation type="submission" date="2024-04" db="EMBL/GenBank/DDBJ databases">
        <authorList>
            <person name="Fracassetti M."/>
        </authorList>
    </citation>
    <scope>NUCLEOTIDE SEQUENCE [LARGE SCALE GENOMIC DNA]</scope>
</reference>
<dbReference type="Proteomes" id="UP001497516">
    <property type="component" value="Chromosome 10"/>
</dbReference>
<organism evidence="1 2">
    <name type="scientific">Linum trigynum</name>
    <dbReference type="NCBI Taxonomy" id="586398"/>
    <lineage>
        <taxon>Eukaryota</taxon>
        <taxon>Viridiplantae</taxon>
        <taxon>Streptophyta</taxon>
        <taxon>Embryophyta</taxon>
        <taxon>Tracheophyta</taxon>
        <taxon>Spermatophyta</taxon>
        <taxon>Magnoliopsida</taxon>
        <taxon>eudicotyledons</taxon>
        <taxon>Gunneridae</taxon>
        <taxon>Pentapetalae</taxon>
        <taxon>rosids</taxon>
        <taxon>fabids</taxon>
        <taxon>Malpighiales</taxon>
        <taxon>Linaceae</taxon>
        <taxon>Linum</taxon>
    </lineage>
</organism>
<protein>
    <submittedName>
        <fullName evidence="1">Uncharacterized protein</fullName>
    </submittedName>
</protein>
<evidence type="ECO:0000313" key="2">
    <source>
        <dbReference type="Proteomes" id="UP001497516"/>
    </source>
</evidence>
<dbReference type="EMBL" id="OZ034814">
    <property type="protein sequence ID" value="CAL1362457.1"/>
    <property type="molecule type" value="Genomic_DNA"/>
</dbReference>
<dbReference type="AlphaFoldDB" id="A0AAV2D023"/>
<name>A0AAV2D023_9ROSI</name>
<gene>
    <name evidence="1" type="ORF">LTRI10_LOCUS9467</name>
</gene>
<sequence length="113" mass="12620">MRQFHQQYQEWISLPTDRIQCIAIPLAQSLGAGTIHRSSVDGMEILNVDPTQLEECLSLNQGEGALLLARGIEFSVIDDPMVVELLVLRETFLLCLANGFTEARFEGRCQSGR</sequence>
<accession>A0AAV2D023</accession>